<name>A0ABY2KGR6_9RHOB</name>
<organism evidence="2 3">
    <name type="scientific">Pseudotabrizicola sediminis</name>
    <dbReference type="NCBI Taxonomy" id="2486418"/>
    <lineage>
        <taxon>Bacteria</taxon>
        <taxon>Pseudomonadati</taxon>
        <taxon>Pseudomonadota</taxon>
        <taxon>Alphaproteobacteria</taxon>
        <taxon>Rhodobacterales</taxon>
        <taxon>Paracoccaceae</taxon>
        <taxon>Pseudotabrizicola</taxon>
    </lineage>
</organism>
<comment type="caution">
    <text evidence="2">The sequence shown here is derived from an EMBL/GenBank/DDBJ whole genome shotgun (WGS) entry which is preliminary data.</text>
</comment>
<dbReference type="InterPro" id="IPR001173">
    <property type="entry name" value="Glyco_trans_2-like"/>
</dbReference>
<dbReference type="Gene3D" id="3.90.550.10">
    <property type="entry name" value="Spore Coat Polysaccharide Biosynthesis Protein SpsA, Chain A"/>
    <property type="match status" value="1"/>
</dbReference>
<keyword evidence="3" id="KW-1185">Reference proteome</keyword>
<accession>A0ABY2KGR6</accession>
<dbReference type="Proteomes" id="UP000297741">
    <property type="component" value="Unassembled WGS sequence"/>
</dbReference>
<feature type="non-terminal residue" evidence="2">
    <location>
        <position position="236"/>
    </location>
</feature>
<sequence>MVECAVIIPSRDRPESIRQSVDSAHAALANAKCAGIVIIVDDGDDFPVRQTLANRSTSALRIAVNPGPKGPSAARNHGAGQAQSELLFFLDDDDLMEEDYIKRILAQRRSGSCKTAWGFSKIRDSRAYHGLPTNATMLGPEVPLRQRLVGIGTGFWVERVVFQKLGGLDENLRINEDTDFCLALASDGLMPWYDPEPGVKLDAARPIGTGGTDRPSITKSALAAERAAAWQYILKK</sequence>
<feature type="domain" description="Glycosyltransferase 2-like" evidence="1">
    <location>
        <begin position="6"/>
        <end position="109"/>
    </location>
</feature>
<dbReference type="SUPFAM" id="SSF53448">
    <property type="entry name" value="Nucleotide-diphospho-sugar transferases"/>
    <property type="match status" value="1"/>
</dbReference>
<evidence type="ECO:0000313" key="3">
    <source>
        <dbReference type="Proteomes" id="UP000297741"/>
    </source>
</evidence>
<dbReference type="EMBL" id="RPEM01000026">
    <property type="protein sequence ID" value="TGD41407.1"/>
    <property type="molecule type" value="Genomic_DNA"/>
</dbReference>
<evidence type="ECO:0000313" key="2">
    <source>
        <dbReference type="EMBL" id="TGD41407.1"/>
    </source>
</evidence>
<dbReference type="PANTHER" id="PTHR43646:SF6">
    <property type="entry name" value="PRE-MYCOFACTOCIN GLYCOSYLTRANSFERASE"/>
    <property type="match status" value="1"/>
</dbReference>
<dbReference type="Pfam" id="PF00535">
    <property type="entry name" value="Glycos_transf_2"/>
    <property type="match status" value="1"/>
</dbReference>
<dbReference type="PANTHER" id="PTHR43646">
    <property type="entry name" value="GLYCOSYLTRANSFERASE"/>
    <property type="match status" value="1"/>
</dbReference>
<protein>
    <submittedName>
        <fullName evidence="2">Glycosyltransferase</fullName>
    </submittedName>
</protein>
<proteinExistence type="predicted"/>
<dbReference type="InterPro" id="IPR029044">
    <property type="entry name" value="Nucleotide-diphossugar_trans"/>
</dbReference>
<evidence type="ECO:0000259" key="1">
    <source>
        <dbReference type="Pfam" id="PF00535"/>
    </source>
</evidence>
<reference evidence="2 3" key="1">
    <citation type="submission" date="2018-11" db="EMBL/GenBank/DDBJ databases">
        <title>Tabrizicola sp. isolated from sediment of alpine lake.</title>
        <authorList>
            <person name="Liu Z."/>
        </authorList>
    </citation>
    <scope>NUCLEOTIDE SEQUENCE [LARGE SCALE GENOMIC DNA]</scope>
    <source>
        <strain evidence="2 3">DRYC-M-16</strain>
    </source>
</reference>
<gene>
    <name evidence="2" type="ORF">EEB11_18705</name>
</gene>